<feature type="transmembrane region" description="Helical" evidence="7">
    <location>
        <begin position="475"/>
        <end position="496"/>
    </location>
</feature>
<feature type="transmembrane region" description="Helical" evidence="7">
    <location>
        <begin position="264"/>
        <end position="284"/>
    </location>
</feature>
<evidence type="ECO:0000256" key="7">
    <source>
        <dbReference type="SAM" id="Phobius"/>
    </source>
</evidence>
<dbReference type="GO" id="GO:0016020">
    <property type="term" value="C:membrane"/>
    <property type="evidence" value="ECO:0007669"/>
    <property type="project" value="UniProtKB-SubCell"/>
</dbReference>
<feature type="transmembrane region" description="Helical" evidence="7">
    <location>
        <begin position="167"/>
        <end position="193"/>
    </location>
</feature>
<feature type="transmembrane region" description="Helical" evidence="7">
    <location>
        <begin position="232"/>
        <end position="252"/>
    </location>
</feature>
<feature type="compositionally biased region" description="Low complexity" evidence="6">
    <location>
        <begin position="508"/>
        <end position="522"/>
    </location>
</feature>
<dbReference type="Gene3D" id="1.20.1250.20">
    <property type="entry name" value="MFS general substrate transporter like domains"/>
    <property type="match status" value="1"/>
</dbReference>
<comment type="caution">
    <text evidence="9">The sequence shown here is derived from an EMBL/GenBank/DDBJ whole genome shotgun (WGS) entry which is preliminary data.</text>
</comment>
<feature type="transmembrane region" description="Helical" evidence="7">
    <location>
        <begin position="107"/>
        <end position="127"/>
    </location>
</feature>
<feature type="transmembrane region" description="Helical" evidence="7">
    <location>
        <begin position="199"/>
        <end position="220"/>
    </location>
</feature>
<feature type="transmembrane region" description="Helical" evidence="7">
    <location>
        <begin position="367"/>
        <end position="386"/>
    </location>
</feature>
<organism evidence="9 10">
    <name type="scientific">Hydnum rufescens UP504</name>
    <dbReference type="NCBI Taxonomy" id="1448309"/>
    <lineage>
        <taxon>Eukaryota</taxon>
        <taxon>Fungi</taxon>
        <taxon>Dikarya</taxon>
        <taxon>Basidiomycota</taxon>
        <taxon>Agaricomycotina</taxon>
        <taxon>Agaricomycetes</taxon>
        <taxon>Cantharellales</taxon>
        <taxon>Hydnaceae</taxon>
        <taxon>Hydnum</taxon>
    </lineage>
</organism>
<feature type="domain" description="Major facilitator superfamily (MFS) profile" evidence="8">
    <location>
        <begin position="42"/>
        <end position="498"/>
    </location>
</feature>
<dbReference type="PANTHER" id="PTHR42718:SF9">
    <property type="entry name" value="MAJOR FACILITATOR SUPERFAMILY MULTIDRUG TRANSPORTER MFSC"/>
    <property type="match status" value="1"/>
</dbReference>
<keyword evidence="3 7" id="KW-0812">Transmembrane</keyword>
<evidence type="ECO:0000259" key="8">
    <source>
        <dbReference type="PROSITE" id="PS50850"/>
    </source>
</evidence>
<sequence length="535" mass="57378">MPRIKLNARRGSLAPLARLASMSELQNAYVRPVLGSTRKNFMLAIFCFAEFMDAFIASALFPAINQMNTSLHLATNESTWIFAAYSATFAAFLLISGRVADIYGSKWCFLVGSALVGIFSLGCGFCHNKIALFVLRAMSGIGAAMTVPSGLSLIIEWFPDPVEQNRGIAFFGGSSAIGNVFGIIIGGFCVQWASWRWIFWATTCMGVPIALVTIPLVPPGAPRPNKPSFKRLDLGGVSLITGAIILFIFAVTSGSATGWGKPKVIAPLIISILMGAAFFVYEAWLDPHMAALPPRVWFYPNVPILAALGLIPFFWWLALFYSFMPLFESSYHWSPVITSVHILPTGTFSALVAGVSSKLVEYVNPKWSILGGLTLDIIATFLLPFANSKERYWSYVFPAFTIGTIGNMVLYTNANIAIFMNTPPEIAGIVGAVFNCALQGSIALGIAIIASIASSENAKQIAKGREPGYKGIADGFWFILAFLLVEAIALLIFYRIPKAGAADEEKGGAVSSSASSVTGVGTEVPEKEGSAVGAH</sequence>
<feature type="transmembrane region" description="Helical" evidence="7">
    <location>
        <begin position="133"/>
        <end position="155"/>
    </location>
</feature>
<name>A0A9P6B5D1_9AGAM</name>
<keyword evidence="10" id="KW-1185">Reference proteome</keyword>
<feature type="transmembrane region" description="Helical" evidence="7">
    <location>
        <begin position="80"/>
        <end position="100"/>
    </location>
</feature>
<dbReference type="InterPro" id="IPR036259">
    <property type="entry name" value="MFS_trans_sf"/>
</dbReference>
<dbReference type="EMBL" id="MU128929">
    <property type="protein sequence ID" value="KAF9517799.1"/>
    <property type="molecule type" value="Genomic_DNA"/>
</dbReference>
<feature type="transmembrane region" description="Helical" evidence="7">
    <location>
        <begin position="392"/>
        <end position="414"/>
    </location>
</feature>
<comment type="subcellular location">
    <subcellularLocation>
        <location evidence="1">Membrane</location>
        <topology evidence="1">Multi-pass membrane protein</topology>
    </subcellularLocation>
</comment>
<dbReference type="GO" id="GO:0022857">
    <property type="term" value="F:transmembrane transporter activity"/>
    <property type="evidence" value="ECO:0007669"/>
    <property type="project" value="InterPro"/>
</dbReference>
<accession>A0A9P6B5D1</accession>
<protein>
    <recommendedName>
        <fullName evidence="8">Major facilitator superfamily (MFS) profile domain-containing protein</fullName>
    </recommendedName>
</protein>
<feature type="transmembrane region" description="Helical" evidence="7">
    <location>
        <begin position="333"/>
        <end position="355"/>
    </location>
</feature>
<feature type="transmembrane region" description="Helical" evidence="7">
    <location>
        <begin position="41"/>
        <end position="60"/>
    </location>
</feature>
<evidence type="ECO:0000256" key="6">
    <source>
        <dbReference type="SAM" id="MobiDB-lite"/>
    </source>
</evidence>
<dbReference type="OrthoDB" id="440755at2759"/>
<keyword evidence="4 7" id="KW-1133">Transmembrane helix</keyword>
<feature type="transmembrane region" description="Helical" evidence="7">
    <location>
        <begin position="426"/>
        <end position="455"/>
    </location>
</feature>
<proteinExistence type="predicted"/>
<evidence type="ECO:0000313" key="9">
    <source>
        <dbReference type="EMBL" id="KAF9517799.1"/>
    </source>
</evidence>
<feature type="region of interest" description="Disordered" evidence="6">
    <location>
        <begin position="506"/>
        <end position="535"/>
    </location>
</feature>
<dbReference type="PROSITE" id="PS50850">
    <property type="entry name" value="MFS"/>
    <property type="match status" value="1"/>
</dbReference>
<dbReference type="Proteomes" id="UP000886523">
    <property type="component" value="Unassembled WGS sequence"/>
</dbReference>
<dbReference type="SUPFAM" id="SSF103473">
    <property type="entry name" value="MFS general substrate transporter"/>
    <property type="match status" value="1"/>
</dbReference>
<keyword evidence="2" id="KW-0813">Transport</keyword>
<evidence type="ECO:0000256" key="1">
    <source>
        <dbReference type="ARBA" id="ARBA00004141"/>
    </source>
</evidence>
<feature type="transmembrane region" description="Helical" evidence="7">
    <location>
        <begin position="296"/>
        <end position="321"/>
    </location>
</feature>
<dbReference type="AlphaFoldDB" id="A0A9P6B5D1"/>
<evidence type="ECO:0000256" key="4">
    <source>
        <dbReference type="ARBA" id="ARBA00022989"/>
    </source>
</evidence>
<dbReference type="Pfam" id="PF07690">
    <property type="entry name" value="MFS_1"/>
    <property type="match status" value="1"/>
</dbReference>
<dbReference type="PANTHER" id="PTHR42718">
    <property type="entry name" value="MAJOR FACILITATOR SUPERFAMILY MULTIDRUG TRANSPORTER MFSC"/>
    <property type="match status" value="1"/>
</dbReference>
<evidence type="ECO:0000313" key="10">
    <source>
        <dbReference type="Proteomes" id="UP000886523"/>
    </source>
</evidence>
<evidence type="ECO:0000256" key="3">
    <source>
        <dbReference type="ARBA" id="ARBA00022692"/>
    </source>
</evidence>
<dbReference type="Gene3D" id="1.20.1720.10">
    <property type="entry name" value="Multidrug resistance protein D"/>
    <property type="match status" value="1"/>
</dbReference>
<gene>
    <name evidence="9" type="ORF">BS47DRAFT_1313851</name>
</gene>
<dbReference type="InterPro" id="IPR020846">
    <property type="entry name" value="MFS_dom"/>
</dbReference>
<keyword evidence="5 7" id="KW-0472">Membrane</keyword>
<evidence type="ECO:0000256" key="5">
    <source>
        <dbReference type="ARBA" id="ARBA00023136"/>
    </source>
</evidence>
<evidence type="ECO:0000256" key="2">
    <source>
        <dbReference type="ARBA" id="ARBA00022448"/>
    </source>
</evidence>
<dbReference type="InterPro" id="IPR011701">
    <property type="entry name" value="MFS"/>
</dbReference>
<reference evidence="9" key="1">
    <citation type="journal article" date="2020" name="Nat. Commun.">
        <title>Large-scale genome sequencing of mycorrhizal fungi provides insights into the early evolution of symbiotic traits.</title>
        <authorList>
            <person name="Miyauchi S."/>
            <person name="Kiss E."/>
            <person name="Kuo A."/>
            <person name="Drula E."/>
            <person name="Kohler A."/>
            <person name="Sanchez-Garcia M."/>
            <person name="Morin E."/>
            <person name="Andreopoulos B."/>
            <person name="Barry K.W."/>
            <person name="Bonito G."/>
            <person name="Buee M."/>
            <person name="Carver A."/>
            <person name="Chen C."/>
            <person name="Cichocki N."/>
            <person name="Clum A."/>
            <person name="Culley D."/>
            <person name="Crous P.W."/>
            <person name="Fauchery L."/>
            <person name="Girlanda M."/>
            <person name="Hayes R.D."/>
            <person name="Keri Z."/>
            <person name="LaButti K."/>
            <person name="Lipzen A."/>
            <person name="Lombard V."/>
            <person name="Magnuson J."/>
            <person name="Maillard F."/>
            <person name="Murat C."/>
            <person name="Nolan M."/>
            <person name="Ohm R.A."/>
            <person name="Pangilinan J."/>
            <person name="Pereira M.F."/>
            <person name="Perotto S."/>
            <person name="Peter M."/>
            <person name="Pfister S."/>
            <person name="Riley R."/>
            <person name="Sitrit Y."/>
            <person name="Stielow J.B."/>
            <person name="Szollosi G."/>
            <person name="Zifcakova L."/>
            <person name="Stursova M."/>
            <person name="Spatafora J.W."/>
            <person name="Tedersoo L."/>
            <person name="Vaario L.M."/>
            <person name="Yamada A."/>
            <person name="Yan M."/>
            <person name="Wang P."/>
            <person name="Xu J."/>
            <person name="Bruns T."/>
            <person name="Baldrian P."/>
            <person name="Vilgalys R."/>
            <person name="Dunand C."/>
            <person name="Henrissat B."/>
            <person name="Grigoriev I.V."/>
            <person name="Hibbett D."/>
            <person name="Nagy L.G."/>
            <person name="Martin F.M."/>
        </authorList>
    </citation>
    <scope>NUCLEOTIDE SEQUENCE</scope>
    <source>
        <strain evidence="9">UP504</strain>
    </source>
</reference>